<feature type="compositionally biased region" description="Polar residues" evidence="1">
    <location>
        <begin position="366"/>
        <end position="375"/>
    </location>
</feature>
<feature type="compositionally biased region" description="Basic and acidic residues" evidence="1">
    <location>
        <begin position="212"/>
        <end position="226"/>
    </location>
</feature>
<name>A0AAV4HLQ2_9GAST</name>
<accession>A0AAV4HLQ2</accession>
<feature type="compositionally biased region" description="Basic residues" evidence="1">
    <location>
        <begin position="775"/>
        <end position="784"/>
    </location>
</feature>
<dbReference type="CDD" id="cd22961">
    <property type="entry name" value="DD_TEX55-like"/>
    <property type="match status" value="1"/>
</dbReference>
<feature type="region of interest" description="Disordered" evidence="1">
    <location>
        <begin position="62"/>
        <end position="86"/>
    </location>
</feature>
<feature type="compositionally biased region" description="Polar residues" evidence="1">
    <location>
        <begin position="339"/>
        <end position="357"/>
    </location>
</feature>
<feature type="region of interest" description="Disordered" evidence="1">
    <location>
        <begin position="770"/>
        <end position="793"/>
    </location>
</feature>
<feature type="compositionally biased region" description="Basic and acidic residues" evidence="1">
    <location>
        <begin position="376"/>
        <end position="385"/>
    </location>
</feature>
<feature type="compositionally biased region" description="Basic residues" evidence="1">
    <location>
        <begin position="22"/>
        <end position="31"/>
    </location>
</feature>
<feature type="compositionally biased region" description="Acidic residues" evidence="1">
    <location>
        <begin position="733"/>
        <end position="745"/>
    </location>
</feature>
<feature type="region of interest" description="Disordered" evidence="1">
    <location>
        <begin position="667"/>
        <end position="748"/>
    </location>
</feature>
<sequence>MSSSAKSSARIVPSSTAEAQSCHRRKTRPAHGSRDRVMMLGVPYSSLGLNVSSNAFVEELEKRNETAAHSPGPAPHINKMSGLHTGRVSFDSSGNQELESFASHHLGSVSLSNPHVTFDDEVFINDMAKLQYDGHVYAKGTRSKEVSPKRRKKKGTKIKRWYKVYQVSPDVKKKFESGVNTDDAFATALVLRQKKPTKKRKSKKWIKTPGKNFDRSDQTRASEKSQSDTAVASGGFRVRGEGQRSRAQEGTTSSLSALPPSEKVLMQESKRRAFLQLAKAVMEGRVHETITAKIGHADDSIASSLSSTEKIAALFEYRGPRRFRSKKRRSKSRARDDLQTQSKSSANDFLTKGNKGSLNVSTNSYNIPLANNSTHSRGESSERRFARDGMSHIVRVKPQNQRRDLKQSLARTLESSQIGRGRLQSNHGNTENLLSASLSKKSNTPAVTGLYSNRPQKLRDSETGFKTSTVDNTQIADQRMLAKRQISSTKQSDNITALSHHNIVPPSITAEVKTSETLQAKLPQVDSCHLKGLDNSESRDRDKVVRSSLATGLTVFQKPQAPKTSPGKIIHDLKNLQAPKTAPDKIIHGFEKPQAPKTAPGRIIPDFENLQAPQTAPDKIIHGFEKPQAPKTAPGRIIPDFENLQAPKIAPGKVILNQTLLSETRVTSKPPLCSSQSLKRATGGTRGSASSTCPVPPPTDEELRSARSSRAKLNEPSTLVSQQSIVKQTTEQPAEEDVIEEDQDEQVTKAVSDTDDVADGGAPEAESVVMETVKKPRSKRHVHVRKEEPKSKFEKKYRKPLKFDGWDDGKALAEHTMTSLPDYTDVAAMLLQRAAKQKERETMLLTDDSPSPGHGWKPREADGPKVYLARHGIQELFTNLTASVLTELPKRPVEHMQEVTRNLDKQAQTKADITANFPFLRSEESRERLRHFSLRGSLYGACSGNTADDALPRESLHRDARSDATVDILSDSKVFMQRRSQRRSGNGSLESVVEGGSSGAIDGCGQKVAGDPSVSGHSISQIASNTSVSGNTSYNKSSASKSNSNLTPVSMSQAGAAKSKRVSRVGVHSDEGAATSTEASDSATKQTTTTTSGALTNSNGSGGQIGGKKGRGGKGTATSSGGNPQLSRGEKNTLGKGAVSPALSRSNSLGLGKGAVSPKLGKGGTSQVLGRGANNATLGRGASNATIGGGASNATLGRGASNATLGRGASNATLGRGASNATLVTVATCSNQQASNCSFALGAVFQDVGARVGVPGRYYLSHPLLTQPDAQVRVLPHQFRVGLPHR</sequence>
<dbReference type="EMBL" id="BMAT01012748">
    <property type="protein sequence ID" value="GFR98619.1"/>
    <property type="molecule type" value="Genomic_DNA"/>
</dbReference>
<evidence type="ECO:0000313" key="2">
    <source>
        <dbReference type="EMBL" id="GFR98619.1"/>
    </source>
</evidence>
<feature type="compositionally biased region" description="Polar residues" evidence="1">
    <location>
        <begin position="667"/>
        <end position="679"/>
    </location>
</feature>
<evidence type="ECO:0000256" key="1">
    <source>
        <dbReference type="SAM" id="MobiDB-lite"/>
    </source>
</evidence>
<feature type="compositionally biased region" description="Polar residues" evidence="1">
    <location>
        <begin position="1015"/>
        <end position="1030"/>
    </location>
</feature>
<feature type="compositionally biased region" description="Low complexity" evidence="1">
    <location>
        <begin position="1031"/>
        <end position="1045"/>
    </location>
</feature>
<keyword evidence="3" id="KW-1185">Reference proteome</keyword>
<reference evidence="2 3" key="1">
    <citation type="journal article" date="2021" name="Elife">
        <title>Chloroplast acquisition without the gene transfer in kleptoplastic sea slugs, Plakobranchus ocellatus.</title>
        <authorList>
            <person name="Maeda T."/>
            <person name="Takahashi S."/>
            <person name="Yoshida T."/>
            <person name="Shimamura S."/>
            <person name="Takaki Y."/>
            <person name="Nagai Y."/>
            <person name="Toyoda A."/>
            <person name="Suzuki Y."/>
            <person name="Arimoto A."/>
            <person name="Ishii H."/>
            <person name="Satoh N."/>
            <person name="Nishiyama T."/>
            <person name="Hasebe M."/>
            <person name="Maruyama T."/>
            <person name="Minagawa J."/>
            <person name="Obokata J."/>
            <person name="Shigenobu S."/>
        </authorList>
    </citation>
    <scope>NUCLEOTIDE SEQUENCE [LARGE SCALE GENOMIC DNA]</scope>
</reference>
<feature type="region of interest" description="Disordered" evidence="1">
    <location>
        <begin position="977"/>
        <end position="1187"/>
    </location>
</feature>
<feature type="region of interest" description="Disordered" evidence="1">
    <location>
        <begin position="366"/>
        <end position="385"/>
    </location>
</feature>
<feature type="compositionally biased region" description="Basic residues" evidence="1">
    <location>
        <begin position="322"/>
        <end position="332"/>
    </location>
</feature>
<dbReference type="Proteomes" id="UP000762676">
    <property type="component" value="Unassembled WGS sequence"/>
</dbReference>
<protein>
    <submittedName>
        <fullName evidence="2">Uncharacterized protein</fullName>
    </submittedName>
</protein>
<feature type="compositionally biased region" description="Basic residues" evidence="1">
    <location>
        <begin position="195"/>
        <end position="206"/>
    </location>
</feature>
<feature type="compositionally biased region" description="Low complexity" evidence="1">
    <location>
        <begin position="983"/>
        <end position="995"/>
    </location>
</feature>
<feature type="compositionally biased region" description="Low complexity" evidence="1">
    <location>
        <begin position="1073"/>
        <end position="1099"/>
    </location>
</feature>
<feature type="region of interest" description="Disordered" evidence="1">
    <location>
        <begin position="322"/>
        <end position="357"/>
    </location>
</feature>
<organism evidence="2 3">
    <name type="scientific">Elysia marginata</name>
    <dbReference type="NCBI Taxonomy" id="1093978"/>
    <lineage>
        <taxon>Eukaryota</taxon>
        <taxon>Metazoa</taxon>
        <taxon>Spiralia</taxon>
        <taxon>Lophotrochozoa</taxon>
        <taxon>Mollusca</taxon>
        <taxon>Gastropoda</taxon>
        <taxon>Heterobranchia</taxon>
        <taxon>Euthyneura</taxon>
        <taxon>Panpulmonata</taxon>
        <taxon>Sacoglossa</taxon>
        <taxon>Placobranchoidea</taxon>
        <taxon>Plakobranchidae</taxon>
        <taxon>Elysia</taxon>
    </lineage>
</organism>
<feature type="compositionally biased region" description="Polar residues" evidence="1">
    <location>
        <begin position="715"/>
        <end position="732"/>
    </location>
</feature>
<feature type="compositionally biased region" description="Polar residues" evidence="1">
    <location>
        <begin position="1"/>
        <end position="19"/>
    </location>
</feature>
<evidence type="ECO:0000313" key="3">
    <source>
        <dbReference type="Proteomes" id="UP000762676"/>
    </source>
</evidence>
<comment type="caution">
    <text evidence="2">The sequence shown here is derived from an EMBL/GenBank/DDBJ whole genome shotgun (WGS) entry which is preliminary data.</text>
</comment>
<feature type="compositionally biased region" description="Basic and acidic residues" evidence="1">
    <location>
        <begin position="238"/>
        <end position="247"/>
    </location>
</feature>
<feature type="region of interest" description="Disordered" evidence="1">
    <location>
        <begin position="1"/>
        <end position="36"/>
    </location>
</feature>
<gene>
    <name evidence="2" type="ORF">ElyMa_006354600</name>
</gene>
<feature type="region of interest" description="Disordered" evidence="1">
    <location>
        <begin position="195"/>
        <end position="262"/>
    </location>
</feature>
<proteinExistence type="predicted"/>